<name>A0A0U5AVH9_9BACT</name>
<gene>
    <name evidence="1" type="ORF">THC_0887</name>
</gene>
<reference evidence="2" key="2">
    <citation type="journal article" date="2016" name="Int. J. Syst. Evol. Microbiol.">
        <title>Caldimicrobium thiodismutans sp. nov., a sulfur-disproportionating bacterium isolated from a hot spring.</title>
        <authorList>
            <person name="Kojima H."/>
            <person name="Umezawa K."/>
            <person name="Fukui M."/>
        </authorList>
    </citation>
    <scope>NUCLEOTIDE SEQUENCE [LARGE SCALE GENOMIC DNA]</scope>
    <source>
        <strain evidence="2">TF1</strain>
    </source>
</reference>
<reference evidence="1 2" key="1">
    <citation type="journal article" date="2016" name="Int. J. Syst. Evol. Microbiol.">
        <title>Caldimicrobium thiodismutans sp. nov., a sulfur-disproportionating bacterium isolated from a hot spring, and emended description of the genus Caldimicrobium.</title>
        <authorList>
            <person name="Kojima H."/>
            <person name="Umezawa K."/>
            <person name="Fukui M."/>
        </authorList>
    </citation>
    <scope>NUCLEOTIDE SEQUENCE [LARGE SCALE GENOMIC DNA]</scope>
    <source>
        <strain evidence="1 2">TF1</strain>
    </source>
</reference>
<accession>A0A0U5AVH9</accession>
<evidence type="ECO:0000313" key="2">
    <source>
        <dbReference type="Proteomes" id="UP000068196"/>
    </source>
</evidence>
<dbReference type="OrthoDB" id="9783664at2"/>
<evidence type="ECO:0000313" key="1">
    <source>
        <dbReference type="EMBL" id="BAU23272.1"/>
    </source>
</evidence>
<dbReference type="RefSeq" id="WP_068513896.1">
    <property type="nucleotide sequence ID" value="NZ_AP014945.1"/>
</dbReference>
<dbReference type="AlphaFoldDB" id="A0A0U5AVH9"/>
<sequence>MGGRSRKSVLKQKIAKYYRERENPLALLALQDEIVRLNQEKLRVFQQNLEYLREVDSQPRMDENVSKLNIRKYTQEPDKKFANRAFYESLYPITLEYRFMPLQAIFVWYMRSLEMIFGEKIPKLHLSRLQKWIKYWLSSLTPEQELQLKSAIISWIMNRFT</sequence>
<proteinExistence type="predicted"/>
<dbReference type="PATRIC" id="fig|1653476.3.peg.921"/>
<dbReference type="EMBL" id="AP014945">
    <property type="protein sequence ID" value="BAU23272.1"/>
    <property type="molecule type" value="Genomic_DNA"/>
</dbReference>
<dbReference type="Proteomes" id="UP000068196">
    <property type="component" value="Chromosome"/>
</dbReference>
<dbReference type="KEGG" id="cthi:THC_0887"/>
<organism evidence="1 2">
    <name type="scientific">Caldimicrobium thiodismutans</name>
    <dbReference type="NCBI Taxonomy" id="1653476"/>
    <lineage>
        <taxon>Bacteria</taxon>
        <taxon>Pseudomonadati</taxon>
        <taxon>Thermodesulfobacteriota</taxon>
        <taxon>Thermodesulfobacteria</taxon>
        <taxon>Thermodesulfobacteriales</taxon>
        <taxon>Thermodesulfobacteriaceae</taxon>
        <taxon>Caldimicrobium</taxon>
    </lineage>
</organism>
<dbReference type="STRING" id="1653476.THC_0887"/>
<keyword evidence="2" id="KW-1185">Reference proteome</keyword>
<protein>
    <submittedName>
        <fullName evidence="1">Uncharacterized protein</fullName>
    </submittedName>
</protein>